<dbReference type="AlphaFoldDB" id="A0A318D653"/>
<dbReference type="Pfam" id="PF13181">
    <property type="entry name" value="TPR_8"/>
    <property type="match status" value="1"/>
</dbReference>
<dbReference type="Gene3D" id="1.25.40.10">
    <property type="entry name" value="Tetratricopeptide repeat domain"/>
    <property type="match status" value="2"/>
</dbReference>
<comment type="caution">
    <text evidence="5">The sequence shown here is derived from an EMBL/GenBank/DDBJ whole genome shotgun (WGS) entry which is preliminary data.</text>
</comment>
<feature type="signal peptide" evidence="4">
    <location>
        <begin position="1"/>
        <end position="20"/>
    </location>
</feature>
<evidence type="ECO:0000256" key="3">
    <source>
        <dbReference type="PROSITE-ProRule" id="PRU00339"/>
    </source>
</evidence>
<feature type="chain" id="PRO_5016385760" description="Tetratricopeptide repeat protein" evidence="4">
    <location>
        <begin position="21"/>
        <end position="658"/>
    </location>
</feature>
<organism evidence="5 6">
    <name type="scientific">Kangiella spongicola</name>
    <dbReference type="NCBI Taxonomy" id="796379"/>
    <lineage>
        <taxon>Bacteria</taxon>
        <taxon>Pseudomonadati</taxon>
        <taxon>Pseudomonadota</taxon>
        <taxon>Gammaproteobacteria</taxon>
        <taxon>Kangiellales</taxon>
        <taxon>Kangiellaceae</taxon>
        <taxon>Kangiella</taxon>
    </lineage>
</organism>
<dbReference type="InterPro" id="IPR019734">
    <property type="entry name" value="TPR_rpt"/>
</dbReference>
<evidence type="ECO:0008006" key="7">
    <source>
        <dbReference type="Google" id="ProtNLM"/>
    </source>
</evidence>
<feature type="repeat" description="TPR" evidence="3">
    <location>
        <begin position="607"/>
        <end position="640"/>
    </location>
</feature>
<reference evidence="5 6" key="1">
    <citation type="submission" date="2018-05" db="EMBL/GenBank/DDBJ databases">
        <title>Kangiella spongicola genome sequence.</title>
        <authorList>
            <person name="Maclea K.S."/>
            <person name="Goen A.E."/>
            <person name="Kelley C."/>
            <person name="Underriner A."/>
            <person name="Silverwood T."/>
            <person name="Trachtenberg A.M."/>
        </authorList>
    </citation>
    <scope>NUCLEOTIDE SEQUENCE [LARGE SCALE GENOMIC DNA]</scope>
    <source>
        <strain evidence="5 6">ATCC BAA-2076</strain>
    </source>
</reference>
<evidence type="ECO:0000313" key="5">
    <source>
        <dbReference type="EMBL" id="PXF63355.1"/>
    </source>
</evidence>
<keyword evidence="4" id="KW-0732">Signal</keyword>
<dbReference type="EMBL" id="QICH01000002">
    <property type="protein sequence ID" value="PXF63355.1"/>
    <property type="molecule type" value="Genomic_DNA"/>
</dbReference>
<dbReference type="SUPFAM" id="SSF48452">
    <property type="entry name" value="TPR-like"/>
    <property type="match status" value="3"/>
</dbReference>
<keyword evidence="1" id="KW-0677">Repeat</keyword>
<dbReference type="PROSITE" id="PS51257">
    <property type="entry name" value="PROKAR_LIPOPROTEIN"/>
    <property type="match status" value="1"/>
</dbReference>
<dbReference type="InterPro" id="IPR051685">
    <property type="entry name" value="Ycf3/AcsC/BcsC/TPR_MFPF"/>
</dbReference>
<feature type="repeat" description="TPR" evidence="3">
    <location>
        <begin position="263"/>
        <end position="296"/>
    </location>
</feature>
<dbReference type="SMART" id="SM00028">
    <property type="entry name" value="TPR"/>
    <property type="match status" value="6"/>
</dbReference>
<dbReference type="PANTHER" id="PTHR44943">
    <property type="entry name" value="CELLULOSE SYNTHASE OPERON PROTEIN C"/>
    <property type="match status" value="1"/>
</dbReference>
<name>A0A318D653_9GAMM</name>
<keyword evidence="6" id="KW-1185">Reference proteome</keyword>
<evidence type="ECO:0000256" key="4">
    <source>
        <dbReference type="SAM" id="SignalP"/>
    </source>
</evidence>
<dbReference type="Pfam" id="PF13432">
    <property type="entry name" value="TPR_16"/>
    <property type="match status" value="2"/>
</dbReference>
<dbReference type="Proteomes" id="UP000247689">
    <property type="component" value="Unassembled WGS sequence"/>
</dbReference>
<evidence type="ECO:0000313" key="6">
    <source>
        <dbReference type="Proteomes" id="UP000247689"/>
    </source>
</evidence>
<evidence type="ECO:0000256" key="2">
    <source>
        <dbReference type="ARBA" id="ARBA00022803"/>
    </source>
</evidence>
<sequence>MNRSFLLRTLIVSTCCLLLAACATNQPKTVETAPESSAQKPQEHPSVAKLSVEERSQLYFSILLADIANKQKLYDVAQSNFFYAAEQTGSKQLSAKAAMVALLERDYDTALDATTLWLEADNKDKNAYKVALVASLAQNKTEDAKEYLAKLMPLLPDHQDEKLYEIIQMASFQEEADFISLFEELNESPSSPYIATAEAYLLLKSSNPEQHYERIQSLLDYSLDEKPNFLSAIELKGEAYALRSSDQRAEYLNSIIDKKILDIEQTYKLGELLYTQKNYPAALKALKQVLAKRPNDEQTQFLIASSHYALENYKKANQGFWHLAQQSFKKEITSYYCADSAARINKLARAYSCYEMVPVGRYYMTARTELAQLYAENELMQQAINTLRHAQRKVGLNDRQRLLEFEINMLTQTGDYQQADRRIQSALQVSPDKPFLYYLKLQLLNQTQSVQEFRQSVETLSDNVANPQLRTDIIIIGTHFLQKRNSHLIAYQLLESAVEKTPNNIDLLYNKALAAEPLEYYSSMERDLRQVLKLDPEHSHAQNSLGYTLADLNRSLDEAKTLIESAYEKEPDNVAIQDSLGWVHYRLGNYEKALKYLEMAYEQEASPEIASHLGEVLWTMNLQSQAIQVWQKALRMNPNNQYILRTLRRFPEANILNP</sequence>
<keyword evidence="2 3" id="KW-0802">TPR repeat</keyword>
<dbReference type="InterPro" id="IPR011990">
    <property type="entry name" value="TPR-like_helical_dom_sf"/>
</dbReference>
<dbReference type="OrthoDB" id="9766710at2"/>
<accession>A0A318D653</accession>
<dbReference type="PANTHER" id="PTHR44943:SF8">
    <property type="entry name" value="TPR REPEAT-CONTAINING PROTEIN MJ0263"/>
    <property type="match status" value="1"/>
</dbReference>
<dbReference type="PROSITE" id="PS50005">
    <property type="entry name" value="TPR"/>
    <property type="match status" value="2"/>
</dbReference>
<proteinExistence type="predicted"/>
<gene>
    <name evidence="5" type="ORF">DL796_07930</name>
</gene>
<dbReference type="RefSeq" id="WP_110201158.1">
    <property type="nucleotide sequence ID" value="NZ_QICH01000002.1"/>
</dbReference>
<protein>
    <recommendedName>
        <fullName evidence="7">Tetratricopeptide repeat protein</fullName>
    </recommendedName>
</protein>
<evidence type="ECO:0000256" key="1">
    <source>
        <dbReference type="ARBA" id="ARBA00022737"/>
    </source>
</evidence>